<evidence type="ECO:0000313" key="4">
    <source>
        <dbReference type="EMBL" id="KKW27240.1"/>
    </source>
</evidence>
<protein>
    <submittedName>
        <fullName evidence="4">Heat shock protein Hsp20</fullName>
    </submittedName>
</protein>
<comment type="similarity">
    <text evidence="1 2">Belongs to the small heat shock protein (HSP20) family.</text>
</comment>
<dbReference type="CDD" id="cd06464">
    <property type="entry name" value="ACD_sHsps-like"/>
    <property type="match status" value="1"/>
</dbReference>
<dbReference type="PROSITE" id="PS01031">
    <property type="entry name" value="SHSP"/>
    <property type="match status" value="1"/>
</dbReference>
<dbReference type="Gene3D" id="2.60.40.790">
    <property type="match status" value="1"/>
</dbReference>
<gene>
    <name evidence="4" type="ORF">VF00_C0001G0175</name>
</gene>
<feature type="domain" description="SHSP" evidence="3">
    <location>
        <begin position="35"/>
        <end position="147"/>
    </location>
</feature>
<dbReference type="InterPro" id="IPR002068">
    <property type="entry name" value="A-crystallin/Hsp20_dom"/>
</dbReference>
<evidence type="ECO:0000256" key="1">
    <source>
        <dbReference type="PROSITE-ProRule" id="PRU00285"/>
    </source>
</evidence>
<evidence type="ECO:0000259" key="3">
    <source>
        <dbReference type="PROSITE" id="PS01031"/>
    </source>
</evidence>
<dbReference type="EMBL" id="LCRB01000001">
    <property type="protein sequence ID" value="KKW27240.1"/>
    <property type="molecule type" value="Genomic_DNA"/>
</dbReference>
<reference evidence="4 5" key="1">
    <citation type="journal article" date="2015" name="Nature">
        <title>rRNA introns, odd ribosomes, and small enigmatic genomes across a large radiation of phyla.</title>
        <authorList>
            <person name="Brown C.T."/>
            <person name="Hug L.A."/>
            <person name="Thomas B.C."/>
            <person name="Sharon I."/>
            <person name="Castelle C.J."/>
            <person name="Singh A."/>
            <person name="Wilkins M.J."/>
            <person name="Williams K.H."/>
            <person name="Banfield J.F."/>
        </authorList>
    </citation>
    <scope>NUCLEOTIDE SEQUENCE [LARGE SCALE GENOMIC DNA]</scope>
</reference>
<sequence length="149" mass="16452">MLRNTFFAQNPAADSRTITFRDIEETVDAENNTQTVADTSELPLDLVRAGSKLIARAPIVGANIHDISVTVTTNQLTVHKNSWQEAGDEKEHFYVQECQWGSLSRTIDLPKSIDPDRTRASLHDGVLTIVMPLAATSHTKIIPVKDDAD</sequence>
<organism evidence="4 5">
    <name type="scientific">candidate division Kazan bacterium GW2011_GWB1_52_7</name>
    <dbReference type="NCBI Taxonomy" id="1620414"/>
    <lineage>
        <taxon>Bacteria</taxon>
        <taxon>Bacteria division Kazan-3B-28</taxon>
    </lineage>
</organism>
<evidence type="ECO:0000313" key="5">
    <source>
        <dbReference type="Proteomes" id="UP000034913"/>
    </source>
</evidence>
<dbReference type="AlphaFoldDB" id="A0A0G1X8W8"/>
<dbReference type="SUPFAM" id="SSF49764">
    <property type="entry name" value="HSP20-like chaperones"/>
    <property type="match status" value="1"/>
</dbReference>
<name>A0A0G1X8W8_UNCK3</name>
<evidence type="ECO:0000256" key="2">
    <source>
        <dbReference type="RuleBase" id="RU003616"/>
    </source>
</evidence>
<dbReference type="InterPro" id="IPR008978">
    <property type="entry name" value="HSP20-like_chaperone"/>
</dbReference>
<proteinExistence type="inferred from homology"/>
<accession>A0A0G1X8W8</accession>
<dbReference type="Proteomes" id="UP000034913">
    <property type="component" value="Unassembled WGS sequence"/>
</dbReference>
<dbReference type="Pfam" id="PF00011">
    <property type="entry name" value="HSP20"/>
    <property type="match status" value="1"/>
</dbReference>
<comment type="caution">
    <text evidence="4">The sequence shown here is derived from an EMBL/GenBank/DDBJ whole genome shotgun (WGS) entry which is preliminary data.</text>
</comment>
<keyword evidence="4" id="KW-0346">Stress response</keyword>